<dbReference type="InterPro" id="IPR050466">
    <property type="entry name" value="Carboxylest/Gibb_receptor"/>
</dbReference>
<keyword evidence="4" id="KW-1185">Reference proteome</keyword>
<sequence>MDPNVTDLIHDFPPFFRIHKNGKIERYLEPDIVPPSNDPITGVQSKDVVISPEIPVSARLYLPISVTPNQKLPLLIYIHGGAFSIESAFSSLYHDYLNILVAEAKAIAVSIQYRLAPEHPVPACYDDCWEAIKWVELHAGGQGPDPWLNEFADFDRVFLAGDSAGANLSHNVAIRASLDEFRSEIKIVGIVLVHPFFGNNEPDKLWNFICPETTGLNDPRLNPAADLDMLSKLRCKNVLVCIAGNDRLKVRGQTYYDAMKNSNWKGEIEILVTEGEDHVFHLFKPTSENAVFLLKKIVGFMNRDMLPSVL</sequence>
<accession>A0A8S0SFB6</accession>
<organism evidence="3 4">
    <name type="scientific">Olea europaea subsp. europaea</name>
    <dbReference type="NCBI Taxonomy" id="158383"/>
    <lineage>
        <taxon>Eukaryota</taxon>
        <taxon>Viridiplantae</taxon>
        <taxon>Streptophyta</taxon>
        <taxon>Embryophyta</taxon>
        <taxon>Tracheophyta</taxon>
        <taxon>Spermatophyta</taxon>
        <taxon>Magnoliopsida</taxon>
        <taxon>eudicotyledons</taxon>
        <taxon>Gunneridae</taxon>
        <taxon>Pentapetalae</taxon>
        <taxon>asterids</taxon>
        <taxon>lamiids</taxon>
        <taxon>Lamiales</taxon>
        <taxon>Oleaceae</taxon>
        <taxon>Oleeae</taxon>
        <taxon>Olea</taxon>
    </lineage>
</organism>
<comment type="similarity">
    <text evidence="1">Belongs to the 'GDXG' lipolytic enzyme family.</text>
</comment>
<name>A0A8S0SFB6_OLEEU</name>
<dbReference type="OrthoDB" id="408631at2759"/>
<evidence type="ECO:0000313" key="4">
    <source>
        <dbReference type="Proteomes" id="UP000594638"/>
    </source>
</evidence>
<dbReference type="AlphaFoldDB" id="A0A8S0SFB6"/>
<proteinExistence type="inferred from homology"/>
<comment type="caution">
    <text evidence="3">The sequence shown here is derived from an EMBL/GenBank/DDBJ whole genome shotgun (WGS) entry which is preliminary data.</text>
</comment>
<protein>
    <submittedName>
        <fullName evidence="3">Probable carboxylesterase 12</fullName>
    </submittedName>
</protein>
<dbReference type="InterPro" id="IPR013094">
    <property type="entry name" value="AB_hydrolase_3"/>
</dbReference>
<evidence type="ECO:0000256" key="1">
    <source>
        <dbReference type="ARBA" id="ARBA00010515"/>
    </source>
</evidence>
<dbReference type="Gene3D" id="3.40.50.1820">
    <property type="entry name" value="alpha/beta hydrolase"/>
    <property type="match status" value="1"/>
</dbReference>
<feature type="domain" description="Alpha/beta hydrolase fold-3" evidence="2">
    <location>
        <begin position="75"/>
        <end position="281"/>
    </location>
</feature>
<gene>
    <name evidence="3" type="ORF">OLEA9_A100750</name>
</gene>
<reference evidence="3 4" key="1">
    <citation type="submission" date="2019-12" db="EMBL/GenBank/DDBJ databases">
        <authorList>
            <person name="Alioto T."/>
            <person name="Alioto T."/>
            <person name="Gomez Garrido J."/>
        </authorList>
    </citation>
    <scope>NUCLEOTIDE SEQUENCE [LARGE SCALE GENOMIC DNA]</scope>
</reference>
<dbReference type="InterPro" id="IPR029058">
    <property type="entry name" value="AB_hydrolase_fold"/>
</dbReference>
<dbReference type="PANTHER" id="PTHR23024">
    <property type="entry name" value="ARYLACETAMIDE DEACETYLASE"/>
    <property type="match status" value="1"/>
</dbReference>
<dbReference type="Proteomes" id="UP000594638">
    <property type="component" value="Unassembled WGS sequence"/>
</dbReference>
<dbReference type="GO" id="GO:0016787">
    <property type="term" value="F:hydrolase activity"/>
    <property type="evidence" value="ECO:0007669"/>
    <property type="project" value="InterPro"/>
</dbReference>
<evidence type="ECO:0000313" key="3">
    <source>
        <dbReference type="EMBL" id="CAA2990126.1"/>
    </source>
</evidence>
<dbReference type="Gramene" id="OE9A100750T1">
    <property type="protein sequence ID" value="OE9A100750C1"/>
    <property type="gene ID" value="OE9A100750"/>
</dbReference>
<dbReference type="SUPFAM" id="SSF53474">
    <property type="entry name" value="alpha/beta-Hydrolases"/>
    <property type="match status" value="1"/>
</dbReference>
<dbReference type="EMBL" id="CACTIH010004208">
    <property type="protein sequence ID" value="CAA2990126.1"/>
    <property type="molecule type" value="Genomic_DNA"/>
</dbReference>
<dbReference type="PANTHER" id="PTHR23024:SF479">
    <property type="entry name" value="CARBOXYLESTERASE 2-RELATED"/>
    <property type="match status" value="1"/>
</dbReference>
<dbReference type="Pfam" id="PF07859">
    <property type="entry name" value="Abhydrolase_3"/>
    <property type="match status" value="1"/>
</dbReference>
<evidence type="ECO:0000259" key="2">
    <source>
        <dbReference type="Pfam" id="PF07859"/>
    </source>
</evidence>